<dbReference type="RefSeq" id="WP_126832066.1">
    <property type="nucleotide sequence ID" value="NZ_PIPT01000001.1"/>
</dbReference>
<dbReference type="PANTHER" id="PTHR13947:SF37">
    <property type="entry name" value="LD18367P"/>
    <property type="match status" value="1"/>
</dbReference>
<protein>
    <recommendedName>
        <fullName evidence="2">N-acetyltransferase domain-containing protein</fullName>
    </recommendedName>
</protein>
<dbReference type="InterPro" id="IPR000182">
    <property type="entry name" value="GNAT_dom"/>
</dbReference>
<sequence length="161" mass="17992">MTSKITELTLGAATLDDVAALSRLEASYYHDDGYPAPLFYQALHQWPDLLQVARVESDPSSLLAGYCLGAPGQEPQQLWLMSLLVDQTQRGMGLGKRLLQHWLQHVTQRGYRSIWLSVAPANEAAIKLYQACGFVIQSTEKDYLGIGEDRHVMRYDAPAKD</sequence>
<dbReference type="EMBL" id="PIPT01000001">
    <property type="protein sequence ID" value="RUO50583.1"/>
    <property type="molecule type" value="Genomic_DNA"/>
</dbReference>
<evidence type="ECO:0000256" key="1">
    <source>
        <dbReference type="ARBA" id="ARBA00022679"/>
    </source>
</evidence>
<dbReference type="AlphaFoldDB" id="A0A432XPJ3"/>
<comment type="caution">
    <text evidence="3">The sequence shown here is derived from an EMBL/GenBank/DDBJ whole genome shotgun (WGS) entry which is preliminary data.</text>
</comment>
<dbReference type="Pfam" id="PF00583">
    <property type="entry name" value="Acetyltransf_1"/>
    <property type="match status" value="1"/>
</dbReference>
<keyword evidence="4" id="KW-1185">Reference proteome</keyword>
<evidence type="ECO:0000259" key="2">
    <source>
        <dbReference type="PROSITE" id="PS51186"/>
    </source>
</evidence>
<dbReference type="Gene3D" id="3.40.630.30">
    <property type="match status" value="1"/>
</dbReference>
<evidence type="ECO:0000313" key="4">
    <source>
        <dbReference type="Proteomes" id="UP000286678"/>
    </source>
</evidence>
<organism evidence="3 4">
    <name type="scientific">Pseudidiomarina aquimaris</name>
    <dbReference type="NCBI Taxonomy" id="641841"/>
    <lineage>
        <taxon>Bacteria</taxon>
        <taxon>Pseudomonadati</taxon>
        <taxon>Pseudomonadota</taxon>
        <taxon>Gammaproteobacteria</taxon>
        <taxon>Alteromonadales</taxon>
        <taxon>Idiomarinaceae</taxon>
        <taxon>Pseudidiomarina</taxon>
    </lineage>
</organism>
<evidence type="ECO:0000313" key="3">
    <source>
        <dbReference type="EMBL" id="RUO50583.1"/>
    </source>
</evidence>
<keyword evidence="1" id="KW-0808">Transferase</keyword>
<dbReference type="InterPro" id="IPR016181">
    <property type="entry name" value="Acyl_CoA_acyltransferase"/>
</dbReference>
<name>A0A432XPJ3_9GAMM</name>
<feature type="domain" description="N-acetyltransferase" evidence="2">
    <location>
        <begin position="8"/>
        <end position="158"/>
    </location>
</feature>
<dbReference type="PANTHER" id="PTHR13947">
    <property type="entry name" value="GNAT FAMILY N-ACETYLTRANSFERASE"/>
    <property type="match status" value="1"/>
</dbReference>
<accession>A0A432XPJ3</accession>
<dbReference type="SUPFAM" id="SSF55729">
    <property type="entry name" value="Acyl-CoA N-acyltransferases (Nat)"/>
    <property type="match status" value="1"/>
</dbReference>
<dbReference type="OrthoDB" id="5187710at2"/>
<reference evidence="4" key="1">
    <citation type="journal article" date="2018" name="Front. Microbiol.">
        <title>Genome-Based Analysis Reveals the Taxonomy and Diversity of the Family Idiomarinaceae.</title>
        <authorList>
            <person name="Liu Y."/>
            <person name="Lai Q."/>
            <person name="Shao Z."/>
        </authorList>
    </citation>
    <scope>NUCLEOTIDE SEQUENCE [LARGE SCALE GENOMIC DNA]</scope>
    <source>
        <strain evidence="4">SW15</strain>
    </source>
</reference>
<gene>
    <name evidence="3" type="ORF">CWE21_00310</name>
</gene>
<dbReference type="CDD" id="cd04301">
    <property type="entry name" value="NAT_SF"/>
    <property type="match status" value="1"/>
</dbReference>
<proteinExistence type="predicted"/>
<dbReference type="InterPro" id="IPR050769">
    <property type="entry name" value="NAT_camello-type"/>
</dbReference>
<dbReference type="PROSITE" id="PS51186">
    <property type="entry name" value="GNAT"/>
    <property type="match status" value="1"/>
</dbReference>
<dbReference type="GO" id="GO:0008080">
    <property type="term" value="F:N-acetyltransferase activity"/>
    <property type="evidence" value="ECO:0007669"/>
    <property type="project" value="InterPro"/>
</dbReference>
<dbReference type="Proteomes" id="UP000286678">
    <property type="component" value="Unassembled WGS sequence"/>
</dbReference>